<dbReference type="SUPFAM" id="SSF54695">
    <property type="entry name" value="POZ domain"/>
    <property type="match status" value="1"/>
</dbReference>
<accession>A0A4Y7PNX7</accession>
<dbReference type="InterPro" id="IPR000210">
    <property type="entry name" value="BTB/POZ_dom"/>
</dbReference>
<evidence type="ECO:0000313" key="3">
    <source>
        <dbReference type="Proteomes" id="UP000294933"/>
    </source>
</evidence>
<evidence type="ECO:0000259" key="1">
    <source>
        <dbReference type="PROSITE" id="PS50097"/>
    </source>
</evidence>
<dbReference type="PROSITE" id="PS50097">
    <property type="entry name" value="BTB"/>
    <property type="match status" value="1"/>
</dbReference>
<dbReference type="Proteomes" id="UP000294933">
    <property type="component" value="Unassembled WGS sequence"/>
</dbReference>
<reference evidence="2 3" key="1">
    <citation type="submission" date="2018-06" db="EMBL/GenBank/DDBJ databases">
        <title>A transcriptomic atlas of mushroom development highlights an independent origin of complex multicellularity.</title>
        <authorList>
            <consortium name="DOE Joint Genome Institute"/>
            <person name="Krizsan K."/>
            <person name="Almasi E."/>
            <person name="Merenyi Z."/>
            <person name="Sahu N."/>
            <person name="Viragh M."/>
            <person name="Koszo T."/>
            <person name="Mondo S."/>
            <person name="Kiss B."/>
            <person name="Balint B."/>
            <person name="Kues U."/>
            <person name="Barry K."/>
            <person name="Hegedus J.C."/>
            <person name="Henrissat B."/>
            <person name="Johnson J."/>
            <person name="Lipzen A."/>
            <person name="Ohm R."/>
            <person name="Nagy I."/>
            <person name="Pangilinan J."/>
            <person name="Yan J."/>
            <person name="Xiong Y."/>
            <person name="Grigoriev I.V."/>
            <person name="Hibbett D.S."/>
            <person name="Nagy L.G."/>
        </authorList>
    </citation>
    <scope>NUCLEOTIDE SEQUENCE [LARGE SCALE GENOMIC DNA]</scope>
    <source>
        <strain evidence="2 3">SZMC22713</strain>
    </source>
</reference>
<sequence length="320" mass="36902">MGDNCIPIQERKQHPTLWFDDGNIILTTSFSLFRVHRGLLSMNSPVFADMLSMPQPDHMEDSYEGNPLVELRDNDTDFTHLLRFFYDHRYYQGGTETTFEKISGLLRMSTKYQMDDLRNEIISHLALAYPSTVEKYLEAVDPKTQLPLFPPFPGQHFAVVALARETDASVLLPAALWRSMGMPTRDILNGVVDLKGTRYTLSPTDIEMCMVGKVDVYKHLVRAETSLPNKLKKSECIRQEQQGDPSFWPCIEIVRPTVVHHFSSAGAPIRDNYDVLIDMRAFEAWRPHVCDSCRTLADLKILQWRQRWWDALPILFDLPQ</sequence>
<feature type="domain" description="BTB" evidence="1">
    <location>
        <begin position="22"/>
        <end position="89"/>
    </location>
</feature>
<name>A0A4Y7PNX7_9AGAM</name>
<gene>
    <name evidence="2" type="ORF">BD410DRAFT_755212</name>
</gene>
<dbReference type="Pfam" id="PF00651">
    <property type="entry name" value="BTB"/>
    <property type="match status" value="1"/>
</dbReference>
<evidence type="ECO:0000313" key="2">
    <source>
        <dbReference type="EMBL" id="TDL16701.1"/>
    </source>
</evidence>
<dbReference type="SMART" id="SM00225">
    <property type="entry name" value="BTB"/>
    <property type="match status" value="1"/>
</dbReference>
<dbReference type="OrthoDB" id="3893071at2759"/>
<keyword evidence="3" id="KW-1185">Reference proteome</keyword>
<protein>
    <recommendedName>
        <fullName evidence="1">BTB domain-containing protein</fullName>
    </recommendedName>
</protein>
<dbReference type="VEuPathDB" id="FungiDB:BD410DRAFT_755212"/>
<dbReference type="AlphaFoldDB" id="A0A4Y7PNX7"/>
<dbReference type="CDD" id="cd18186">
    <property type="entry name" value="BTB_POZ_ZBTB_KLHL-like"/>
    <property type="match status" value="1"/>
</dbReference>
<dbReference type="InterPro" id="IPR011333">
    <property type="entry name" value="SKP1/BTB/POZ_sf"/>
</dbReference>
<proteinExistence type="predicted"/>
<dbReference type="EMBL" id="ML170237">
    <property type="protein sequence ID" value="TDL16701.1"/>
    <property type="molecule type" value="Genomic_DNA"/>
</dbReference>
<organism evidence="2 3">
    <name type="scientific">Rickenella mellea</name>
    <dbReference type="NCBI Taxonomy" id="50990"/>
    <lineage>
        <taxon>Eukaryota</taxon>
        <taxon>Fungi</taxon>
        <taxon>Dikarya</taxon>
        <taxon>Basidiomycota</taxon>
        <taxon>Agaricomycotina</taxon>
        <taxon>Agaricomycetes</taxon>
        <taxon>Hymenochaetales</taxon>
        <taxon>Rickenellaceae</taxon>
        <taxon>Rickenella</taxon>
    </lineage>
</organism>
<dbReference type="Gene3D" id="3.30.710.10">
    <property type="entry name" value="Potassium Channel Kv1.1, Chain A"/>
    <property type="match status" value="1"/>
</dbReference>